<comment type="similarity">
    <text evidence="2 8">Belongs to the cytochrome P450 family.</text>
</comment>
<evidence type="ECO:0000256" key="8">
    <source>
        <dbReference type="RuleBase" id="RU000461"/>
    </source>
</evidence>
<evidence type="ECO:0000256" key="1">
    <source>
        <dbReference type="ARBA" id="ARBA00001971"/>
    </source>
</evidence>
<keyword evidence="7 8" id="KW-0503">Monooxygenase</keyword>
<evidence type="ECO:0000256" key="5">
    <source>
        <dbReference type="ARBA" id="ARBA00023002"/>
    </source>
</evidence>
<evidence type="ECO:0000256" key="2">
    <source>
        <dbReference type="ARBA" id="ARBA00010617"/>
    </source>
</evidence>
<dbReference type="InterPro" id="IPR036396">
    <property type="entry name" value="Cyt_P450_sf"/>
</dbReference>
<dbReference type="PRINTS" id="PR00463">
    <property type="entry name" value="EP450I"/>
</dbReference>
<keyword evidence="3 8" id="KW-0349">Heme</keyword>
<keyword evidence="6 8" id="KW-0408">Iron</keyword>
<evidence type="ECO:0000256" key="3">
    <source>
        <dbReference type="ARBA" id="ARBA00022617"/>
    </source>
</evidence>
<dbReference type="RefSeq" id="WP_237443290.1">
    <property type="nucleotide sequence ID" value="NZ_CAKLPX010000001.1"/>
</dbReference>
<dbReference type="EMBL" id="CAKLPX010000001">
    <property type="protein sequence ID" value="CAH0990610.1"/>
    <property type="molecule type" value="Genomic_DNA"/>
</dbReference>
<accession>A0ABM9ACB3</accession>
<dbReference type="PANTHER" id="PTHR24286:SF24">
    <property type="entry name" value="LANOSTEROL 14-ALPHA DEMETHYLASE"/>
    <property type="match status" value="1"/>
</dbReference>
<keyword evidence="5 8" id="KW-0560">Oxidoreductase</keyword>
<evidence type="ECO:0000256" key="6">
    <source>
        <dbReference type="ARBA" id="ARBA00023004"/>
    </source>
</evidence>
<gene>
    <name evidence="9" type="ORF">SIN8267_00704</name>
</gene>
<dbReference type="PROSITE" id="PS00086">
    <property type="entry name" value="CYTOCHROME_P450"/>
    <property type="match status" value="1"/>
</dbReference>
<organism evidence="9 10">
    <name type="scientific">Sinobacterium norvegicum</name>
    <dbReference type="NCBI Taxonomy" id="1641715"/>
    <lineage>
        <taxon>Bacteria</taxon>
        <taxon>Pseudomonadati</taxon>
        <taxon>Pseudomonadota</taxon>
        <taxon>Gammaproteobacteria</taxon>
        <taxon>Cellvibrionales</taxon>
        <taxon>Spongiibacteraceae</taxon>
        <taxon>Sinobacterium</taxon>
    </lineage>
</organism>
<evidence type="ECO:0000256" key="7">
    <source>
        <dbReference type="ARBA" id="ARBA00023033"/>
    </source>
</evidence>
<proteinExistence type="inferred from homology"/>
<evidence type="ECO:0000313" key="10">
    <source>
        <dbReference type="Proteomes" id="UP000838100"/>
    </source>
</evidence>
<dbReference type="EC" id="1.14.-.-" evidence="9"/>
<reference evidence="9" key="1">
    <citation type="submission" date="2021-12" db="EMBL/GenBank/DDBJ databases">
        <authorList>
            <person name="Rodrigo-Torres L."/>
            <person name="Arahal R. D."/>
            <person name="Lucena T."/>
        </authorList>
    </citation>
    <scope>NUCLEOTIDE SEQUENCE</scope>
    <source>
        <strain evidence="9">CECT 8267</strain>
    </source>
</reference>
<name>A0ABM9ACB3_9GAMM</name>
<dbReference type="SUPFAM" id="SSF48264">
    <property type="entry name" value="Cytochrome P450"/>
    <property type="match status" value="1"/>
</dbReference>
<comment type="cofactor">
    <cofactor evidence="1">
        <name>heme</name>
        <dbReference type="ChEBI" id="CHEBI:30413"/>
    </cofactor>
</comment>
<comment type="caution">
    <text evidence="9">The sequence shown here is derived from an EMBL/GenBank/DDBJ whole genome shotgun (WGS) entry which is preliminary data.</text>
</comment>
<dbReference type="InterPro" id="IPR001128">
    <property type="entry name" value="Cyt_P450"/>
</dbReference>
<dbReference type="InterPro" id="IPR017972">
    <property type="entry name" value="Cyt_P450_CS"/>
</dbReference>
<dbReference type="PRINTS" id="PR00385">
    <property type="entry name" value="P450"/>
</dbReference>
<evidence type="ECO:0000313" key="9">
    <source>
        <dbReference type="EMBL" id="CAH0990610.1"/>
    </source>
</evidence>
<sequence>MTTAKIVENDSYLTAPDNTQLDHIPGDYGMPIFGKAFNFIKDPQAVALDHYRRFGSVSSIRLGNEYSVLALGPENTQAIYLDADKNFSSKKGFSRFDSYLGNSLIMRDFGDHKIQRRLMQGAFKTPAIKGYINGINQVCASNIQRMAGYDRFTFFPEIKATLLEIATKVFTGVDHQVGGENDLLSKRFLDFVESFVYLFPVNLPGFNYYRGLRAKDDIAAFIGPLIEQRRQGNGVDMLSHFCREKDDDGNYFSNDTIIDNFILLLFAAQDTTTASLTNTLMELGKHPQWQQQLREESAAIGKDQLDYDDFEKLPSYTLVFNEIQRLHPSVPMIPRRTIRDCQLSGIDIPANTVVSNYAVFNHRMPQWWSNPNDFDPLRFERGEHKQHPFMFHPFGGGAHKCIGMHFAQYVYKTFLHQLLSQYEIILPDNYQPSMQCVPMPKPRDNLPLSFIPLAR</sequence>
<dbReference type="Proteomes" id="UP000838100">
    <property type="component" value="Unassembled WGS sequence"/>
</dbReference>
<protein>
    <submittedName>
        <fullName evidence="9">Cytochrome P450 136</fullName>
        <ecNumber evidence="9">1.14.-.-</ecNumber>
    </submittedName>
</protein>
<dbReference type="Pfam" id="PF00067">
    <property type="entry name" value="p450"/>
    <property type="match status" value="1"/>
</dbReference>
<dbReference type="Gene3D" id="1.10.630.10">
    <property type="entry name" value="Cytochrome P450"/>
    <property type="match status" value="1"/>
</dbReference>
<dbReference type="GO" id="GO:0016491">
    <property type="term" value="F:oxidoreductase activity"/>
    <property type="evidence" value="ECO:0007669"/>
    <property type="project" value="UniProtKB-KW"/>
</dbReference>
<dbReference type="PANTHER" id="PTHR24286">
    <property type="entry name" value="CYTOCHROME P450 26"/>
    <property type="match status" value="1"/>
</dbReference>
<dbReference type="InterPro" id="IPR002401">
    <property type="entry name" value="Cyt_P450_E_grp-I"/>
</dbReference>
<keyword evidence="4 8" id="KW-0479">Metal-binding</keyword>
<evidence type="ECO:0000256" key="4">
    <source>
        <dbReference type="ARBA" id="ARBA00022723"/>
    </source>
</evidence>
<keyword evidence="10" id="KW-1185">Reference proteome</keyword>